<feature type="domain" description="Histidine kinase N-terminal 7TM region" evidence="2">
    <location>
        <begin position="15"/>
        <end position="225"/>
    </location>
</feature>
<proteinExistence type="predicted"/>
<feature type="transmembrane region" description="Helical" evidence="1">
    <location>
        <begin position="260"/>
        <end position="277"/>
    </location>
</feature>
<feature type="transmembrane region" description="Helical" evidence="1">
    <location>
        <begin position="99"/>
        <end position="117"/>
    </location>
</feature>
<organism evidence="3 4">
    <name type="scientific">Candidatus Daviesbacteria bacterium RIFCSPLOWO2_02_FULL_38_15</name>
    <dbReference type="NCBI Taxonomy" id="1797794"/>
    <lineage>
        <taxon>Bacteria</taxon>
        <taxon>Candidatus Daviesiibacteriota</taxon>
    </lineage>
</organism>
<feature type="transmembrane region" description="Helical" evidence="1">
    <location>
        <begin position="170"/>
        <end position="193"/>
    </location>
</feature>
<comment type="caution">
    <text evidence="3">The sequence shown here is derived from an EMBL/GenBank/DDBJ whole genome shotgun (WGS) entry which is preliminary data.</text>
</comment>
<dbReference type="Proteomes" id="UP000177057">
    <property type="component" value="Unassembled WGS sequence"/>
</dbReference>
<name>A0A1F5N528_9BACT</name>
<feature type="transmembrane region" description="Helical" evidence="1">
    <location>
        <begin position="137"/>
        <end position="158"/>
    </location>
</feature>
<feature type="transmembrane region" description="Helical" evidence="1">
    <location>
        <begin position="232"/>
        <end position="254"/>
    </location>
</feature>
<accession>A0A1F5N528</accession>
<reference evidence="3 4" key="1">
    <citation type="journal article" date="2016" name="Nat. Commun.">
        <title>Thousands of microbial genomes shed light on interconnected biogeochemical processes in an aquifer system.</title>
        <authorList>
            <person name="Anantharaman K."/>
            <person name="Brown C.T."/>
            <person name="Hug L.A."/>
            <person name="Sharon I."/>
            <person name="Castelle C.J."/>
            <person name="Probst A.J."/>
            <person name="Thomas B.C."/>
            <person name="Singh A."/>
            <person name="Wilkins M.J."/>
            <person name="Karaoz U."/>
            <person name="Brodie E.L."/>
            <person name="Williams K.H."/>
            <person name="Hubbard S.S."/>
            <person name="Banfield J.F."/>
        </authorList>
    </citation>
    <scope>NUCLEOTIDE SEQUENCE [LARGE SCALE GENOMIC DNA]</scope>
</reference>
<feature type="transmembrane region" description="Helical" evidence="1">
    <location>
        <begin position="199"/>
        <end position="220"/>
    </location>
</feature>
<evidence type="ECO:0000256" key="1">
    <source>
        <dbReference type="SAM" id="Phobius"/>
    </source>
</evidence>
<feature type="transmembrane region" description="Helical" evidence="1">
    <location>
        <begin position="12"/>
        <end position="29"/>
    </location>
</feature>
<dbReference type="EMBL" id="MFDV01000003">
    <property type="protein sequence ID" value="OGE72739.1"/>
    <property type="molecule type" value="Genomic_DNA"/>
</dbReference>
<gene>
    <name evidence="3" type="ORF">A3H40_02660</name>
</gene>
<feature type="transmembrane region" description="Helical" evidence="1">
    <location>
        <begin position="36"/>
        <end position="57"/>
    </location>
</feature>
<sequence length="352" mass="40773">MEFITTTLINPILGIIALLNTIPGLLAYTKKEKNQYHMYFLALNVSLVGWSIAVVLLNIYKSLLFAELTFVTVACIALFFLWFSYYFAQNKILTKKIQIMTALIPCAIIFASFNKLIFTEIQPLEIAFRGEKGPLYLFFIIFLGIYFIWGFYNIISALPRCSILQRKQMLFFLLGWLVALGTTFTTNLILPLFGEYKGVMFGPLFSTSIVIYTTYAILRFRFMDISIVIKRSAIIIFLFSIVLVSLSVLAIIIAKMENQDILLIPAFSILFLFAHAIQSTIERYVKRIFPDEVINLPEFFEMMQYKIDNTSLEEFCQKLVTVVKKEYNYELKIFLKDEEGSAFYQLKNNKKK</sequence>
<dbReference type="Pfam" id="PF16927">
    <property type="entry name" value="HisKA_7TM"/>
    <property type="match status" value="1"/>
</dbReference>
<dbReference type="STRING" id="1797794.A3H40_02660"/>
<dbReference type="InterPro" id="IPR031621">
    <property type="entry name" value="HisKA_7TM"/>
</dbReference>
<evidence type="ECO:0000259" key="2">
    <source>
        <dbReference type="Pfam" id="PF16927"/>
    </source>
</evidence>
<evidence type="ECO:0000313" key="4">
    <source>
        <dbReference type="Proteomes" id="UP000177057"/>
    </source>
</evidence>
<feature type="transmembrane region" description="Helical" evidence="1">
    <location>
        <begin position="63"/>
        <end position="87"/>
    </location>
</feature>
<evidence type="ECO:0000313" key="3">
    <source>
        <dbReference type="EMBL" id="OGE72739.1"/>
    </source>
</evidence>
<dbReference type="AlphaFoldDB" id="A0A1F5N528"/>
<keyword evidence="1" id="KW-0472">Membrane</keyword>
<keyword evidence="1" id="KW-0812">Transmembrane</keyword>
<protein>
    <recommendedName>
        <fullName evidence="2">Histidine kinase N-terminal 7TM region domain-containing protein</fullName>
    </recommendedName>
</protein>
<keyword evidence="1" id="KW-1133">Transmembrane helix</keyword>